<evidence type="ECO:0000256" key="3">
    <source>
        <dbReference type="ARBA" id="ARBA00024947"/>
    </source>
</evidence>
<evidence type="ECO:0000313" key="5">
    <source>
        <dbReference type="EMBL" id="SCU79468.1"/>
    </source>
</evidence>
<comment type="function">
    <text evidence="3">Required for the function of coenzyme Q in the respiratory chain. May serve as a chaperone or may be involved in the transport of Q6 from its site of synthesis to the catalytic sites of the respiratory complexes.</text>
</comment>
<gene>
    <name evidence="5" type="ORF">LANO_0A06348G</name>
</gene>
<dbReference type="AlphaFoldDB" id="A0A1G4IRS1"/>
<dbReference type="InterPro" id="IPR023393">
    <property type="entry name" value="START-like_dom_sf"/>
</dbReference>
<feature type="domain" description="Coenzyme Q-binding protein COQ10 START" evidence="4">
    <location>
        <begin position="44"/>
        <end position="178"/>
    </location>
</feature>
<keyword evidence="6" id="KW-1185">Reference proteome</keyword>
<dbReference type="GO" id="GO:0045333">
    <property type="term" value="P:cellular respiration"/>
    <property type="evidence" value="ECO:0007669"/>
    <property type="project" value="InterPro"/>
</dbReference>
<dbReference type="GO" id="GO:0048039">
    <property type="term" value="F:ubiquinone binding"/>
    <property type="evidence" value="ECO:0007669"/>
    <property type="project" value="InterPro"/>
</dbReference>
<dbReference type="Proteomes" id="UP000189911">
    <property type="component" value="Chromosome A"/>
</dbReference>
<organism evidence="5 6">
    <name type="scientific">Lachancea nothofagi CBS 11611</name>
    <dbReference type="NCBI Taxonomy" id="1266666"/>
    <lineage>
        <taxon>Eukaryota</taxon>
        <taxon>Fungi</taxon>
        <taxon>Dikarya</taxon>
        <taxon>Ascomycota</taxon>
        <taxon>Saccharomycotina</taxon>
        <taxon>Saccharomycetes</taxon>
        <taxon>Saccharomycetales</taxon>
        <taxon>Saccharomycetaceae</taxon>
        <taxon>Lachancea</taxon>
    </lineage>
</organism>
<comment type="subunit">
    <text evidence="2">Interacts with coenzyme Q.</text>
</comment>
<dbReference type="SUPFAM" id="SSF55961">
    <property type="entry name" value="Bet v1-like"/>
    <property type="match status" value="1"/>
</dbReference>
<dbReference type="Pfam" id="PF03364">
    <property type="entry name" value="Polyketide_cyc"/>
    <property type="match status" value="1"/>
</dbReference>
<evidence type="ECO:0000256" key="2">
    <source>
        <dbReference type="ARBA" id="ARBA00011814"/>
    </source>
</evidence>
<proteinExistence type="inferred from homology"/>
<dbReference type="GO" id="GO:0005739">
    <property type="term" value="C:mitochondrion"/>
    <property type="evidence" value="ECO:0007669"/>
    <property type="project" value="TreeGrafter"/>
</dbReference>
<evidence type="ECO:0000313" key="6">
    <source>
        <dbReference type="Proteomes" id="UP000189911"/>
    </source>
</evidence>
<dbReference type="InterPro" id="IPR044996">
    <property type="entry name" value="COQ10-like"/>
</dbReference>
<reference evidence="6" key="1">
    <citation type="submission" date="2016-03" db="EMBL/GenBank/DDBJ databases">
        <authorList>
            <person name="Devillers Hugo."/>
        </authorList>
    </citation>
    <scope>NUCLEOTIDE SEQUENCE [LARGE SCALE GENOMIC DNA]</scope>
</reference>
<dbReference type="InterPro" id="IPR005031">
    <property type="entry name" value="COQ10_START"/>
</dbReference>
<comment type="similarity">
    <text evidence="1">Belongs to the COQ10 family.</text>
</comment>
<sequence>MIKAAGRSISLNTFRSYPAWYTRPFSSSSSSLSKEQIFLLNRTINAPVSEVYNVVSEISQYKEFMKYCTESFVDKRDPNTGKPLEAGLRVGFQQYDETFVCQIRCERDSRDRCVVIADSVTHSLFDALQTKWIINPHPSRSGATEAELHLKFKFKFSLYNNIASIFGKSVTELVMKSFERRIFTLMRQASKTKPAGTSRDVI</sequence>
<accession>A0A1G4IRS1</accession>
<dbReference type="PANTHER" id="PTHR12901:SF10">
    <property type="entry name" value="COENZYME Q-BINDING PROTEIN COQ10, MITOCHONDRIAL"/>
    <property type="match status" value="1"/>
</dbReference>
<name>A0A1G4IRS1_9SACH</name>
<evidence type="ECO:0000259" key="4">
    <source>
        <dbReference type="Pfam" id="PF03364"/>
    </source>
</evidence>
<protein>
    <submittedName>
        <fullName evidence="5">LANO_0A06348g1_1</fullName>
    </submittedName>
</protein>
<dbReference type="Gene3D" id="3.30.530.20">
    <property type="match status" value="1"/>
</dbReference>
<dbReference type="EMBL" id="LT598449">
    <property type="protein sequence ID" value="SCU79468.1"/>
    <property type="molecule type" value="Genomic_DNA"/>
</dbReference>
<evidence type="ECO:0000256" key="1">
    <source>
        <dbReference type="ARBA" id="ARBA00006885"/>
    </source>
</evidence>
<dbReference type="CDD" id="cd07813">
    <property type="entry name" value="COQ10p_like"/>
    <property type="match status" value="1"/>
</dbReference>
<dbReference type="PANTHER" id="PTHR12901">
    <property type="entry name" value="SPERM PROTEIN HOMOLOG"/>
    <property type="match status" value="1"/>
</dbReference>
<dbReference type="OrthoDB" id="292693at2759"/>